<comment type="catalytic activity">
    <reaction evidence="7 8">
        <text>UDP-N-acetyl-alpha-D-muramoyl-L-alanine + D-glutamate + ATP = UDP-N-acetyl-alpha-D-muramoyl-L-alanyl-D-glutamate + ADP + phosphate + H(+)</text>
        <dbReference type="Rhea" id="RHEA:16429"/>
        <dbReference type="ChEBI" id="CHEBI:15378"/>
        <dbReference type="ChEBI" id="CHEBI:29986"/>
        <dbReference type="ChEBI" id="CHEBI:30616"/>
        <dbReference type="ChEBI" id="CHEBI:43474"/>
        <dbReference type="ChEBI" id="CHEBI:83898"/>
        <dbReference type="ChEBI" id="CHEBI:83900"/>
        <dbReference type="ChEBI" id="CHEBI:456216"/>
        <dbReference type="EC" id="6.3.2.9"/>
    </reaction>
</comment>
<keyword evidence="5 7" id="KW-0547">Nucleotide-binding</keyword>
<evidence type="ECO:0000259" key="9">
    <source>
        <dbReference type="Pfam" id="PF02875"/>
    </source>
</evidence>
<reference evidence="11 12" key="1">
    <citation type="journal article" date="2016" name="Nat. Commun.">
        <title>Thousands of microbial genomes shed light on interconnected biogeochemical processes in an aquifer system.</title>
        <authorList>
            <person name="Anantharaman K."/>
            <person name="Brown C.T."/>
            <person name="Hug L.A."/>
            <person name="Sharon I."/>
            <person name="Castelle C.J."/>
            <person name="Probst A.J."/>
            <person name="Thomas B.C."/>
            <person name="Singh A."/>
            <person name="Wilkins M.J."/>
            <person name="Karaoz U."/>
            <person name="Brodie E.L."/>
            <person name="Williams K.H."/>
            <person name="Hubbard S.S."/>
            <person name="Banfield J.F."/>
        </authorList>
    </citation>
    <scope>NUCLEOTIDE SEQUENCE [LARGE SCALE GENOMIC DNA]</scope>
</reference>
<dbReference type="PANTHER" id="PTHR43692:SF1">
    <property type="entry name" value="UDP-N-ACETYLMURAMOYLALANINE--D-GLUTAMATE LIGASE"/>
    <property type="match status" value="1"/>
</dbReference>
<dbReference type="UniPathway" id="UPA00219"/>
<dbReference type="Pfam" id="PF08245">
    <property type="entry name" value="Mur_ligase_M"/>
    <property type="match status" value="1"/>
</dbReference>
<dbReference type="Gene3D" id="3.40.1190.10">
    <property type="entry name" value="Mur-like, catalytic domain"/>
    <property type="match status" value="1"/>
</dbReference>
<keyword evidence="7 8" id="KW-0131">Cell cycle</keyword>
<comment type="caution">
    <text evidence="11">The sequence shown here is derived from an EMBL/GenBank/DDBJ whole genome shotgun (WGS) entry which is preliminary data.</text>
</comment>
<dbReference type="InterPro" id="IPR013221">
    <property type="entry name" value="Mur_ligase_cen"/>
</dbReference>
<dbReference type="AlphaFoldDB" id="A0A1F6DRR7"/>
<evidence type="ECO:0000256" key="7">
    <source>
        <dbReference type="HAMAP-Rule" id="MF_00639"/>
    </source>
</evidence>
<comment type="subcellular location">
    <subcellularLocation>
        <location evidence="1 7 8">Cytoplasm</location>
    </subcellularLocation>
</comment>
<dbReference type="Gene3D" id="3.40.50.720">
    <property type="entry name" value="NAD(P)-binding Rossmann-like Domain"/>
    <property type="match status" value="1"/>
</dbReference>
<organism evidence="11 12">
    <name type="scientific">Candidatus Kaiserbacteria bacterium RIFCSPHIGHO2_02_FULL_55_17</name>
    <dbReference type="NCBI Taxonomy" id="1798496"/>
    <lineage>
        <taxon>Bacteria</taxon>
        <taxon>Candidatus Kaiseribacteriota</taxon>
    </lineage>
</organism>
<evidence type="ECO:0000256" key="8">
    <source>
        <dbReference type="RuleBase" id="RU003664"/>
    </source>
</evidence>
<keyword evidence="7 8" id="KW-0961">Cell wall biogenesis/degradation</keyword>
<evidence type="ECO:0000256" key="2">
    <source>
        <dbReference type="ARBA" id="ARBA00004752"/>
    </source>
</evidence>
<dbReference type="EMBL" id="MFLJ01000035">
    <property type="protein sequence ID" value="OGG64086.1"/>
    <property type="molecule type" value="Genomic_DNA"/>
</dbReference>
<comment type="similarity">
    <text evidence="7">Belongs to the MurCDEF family.</text>
</comment>
<evidence type="ECO:0000256" key="4">
    <source>
        <dbReference type="ARBA" id="ARBA00022598"/>
    </source>
</evidence>
<dbReference type="InterPro" id="IPR036565">
    <property type="entry name" value="Mur-like_cat_sf"/>
</dbReference>
<dbReference type="GO" id="GO:0005737">
    <property type="term" value="C:cytoplasm"/>
    <property type="evidence" value="ECO:0007669"/>
    <property type="project" value="UniProtKB-SubCell"/>
</dbReference>
<keyword evidence="6 7" id="KW-0067">ATP-binding</keyword>
<accession>A0A1F6DRR7</accession>
<evidence type="ECO:0000256" key="5">
    <source>
        <dbReference type="ARBA" id="ARBA00022741"/>
    </source>
</evidence>
<dbReference type="SUPFAM" id="SSF53244">
    <property type="entry name" value="MurD-like peptide ligases, peptide-binding domain"/>
    <property type="match status" value="1"/>
</dbReference>
<proteinExistence type="inferred from homology"/>
<dbReference type="InterPro" id="IPR004101">
    <property type="entry name" value="Mur_ligase_C"/>
</dbReference>
<evidence type="ECO:0000256" key="3">
    <source>
        <dbReference type="ARBA" id="ARBA00022490"/>
    </source>
</evidence>
<comment type="pathway">
    <text evidence="2 7 8">Cell wall biogenesis; peptidoglycan biosynthesis.</text>
</comment>
<keyword evidence="7 8" id="KW-0133">Cell shape</keyword>
<dbReference type="GO" id="GO:0008360">
    <property type="term" value="P:regulation of cell shape"/>
    <property type="evidence" value="ECO:0007669"/>
    <property type="project" value="UniProtKB-KW"/>
</dbReference>
<dbReference type="GO" id="GO:0008764">
    <property type="term" value="F:UDP-N-acetylmuramoylalanine-D-glutamate ligase activity"/>
    <property type="evidence" value="ECO:0007669"/>
    <property type="project" value="UniProtKB-UniRule"/>
</dbReference>
<dbReference type="GO" id="GO:0051301">
    <property type="term" value="P:cell division"/>
    <property type="evidence" value="ECO:0007669"/>
    <property type="project" value="UniProtKB-KW"/>
</dbReference>
<dbReference type="NCBIfam" id="TIGR01087">
    <property type="entry name" value="murD"/>
    <property type="match status" value="1"/>
</dbReference>
<evidence type="ECO:0000313" key="11">
    <source>
        <dbReference type="EMBL" id="OGG64086.1"/>
    </source>
</evidence>
<dbReference type="PANTHER" id="PTHR43692">
    <property type="entry name" value="UDP-N-ACETYLMURAMOYLALANINE--D-GLUTAMATE LIGASE"/>
    <property type="match status" value="1"/>
</dbReference>
<keyword evidence="3 7" id="KW-0963">Cytoplasm</keyword>
<dbReference type="Proteomes" id="UP000177232">
    <property type="component" value="Unassembled WGS sequence"/>
</dbReference>
<dbReference type="GO" id="GO:0005524">
    <property type="term" value="F:ATP binding"/>
    <property type="evidence" value="ECO:0007669"/>
    <property type="project" value="UniProtKB-UniRule"/>
</dbReference>
<evidence type="ECO:0000259" key="10">
    <source>
        <dbReference type="Pfam" id="PF08245"/>
    </source>
</evidence>
<evidence type="ECO:0000256" key="1">
    <source>
        <dbReference type="ARBA" id="ARBA00004496"/>
    </source>
</evidence>
<dbReference type="SUPFAM" id="SSF53623">
    <property type="entry name" value="MurD-like peptide ligases, catalytic domain"/>
    <property type="match status" value="1"/>
</dbReference>
<gene>
    <name evidence="7" type="primary">murD</name>
    <name evidence="11" type="ORF">A3C94_03085</name>
</gene>
<evidence type="ECO:0000313" key="12">
    <source>
        <dbReference type="Proteomes" id="UP000177232"/>
    </source>
</evidence>
<dbReference type="Pfam" id="PF21799">
    <property type="entry name" value="MurD-like_N"/>
    <property type="match status" value="1"/>
</dbReference>
<dbReference type="HAMAP" id="MF_00639">
    <property type="entry name" value="MurD"/>
    <property type="match status" value="1"/>
</dbReference>
<dbReference type="GO" id="GO:0009252">
    <property type="term" value="P:peptidoglycan biosynthetic process"/>
    <property type="evidence" value="ECO:0007669"/>
    <property type="project" value="UniProtKB-UniRule"/>
</dbReference>
<protein>
    <recommendedName>
        <fullName evidence="7 8">UDP-N-acetylmuramoylalanine--D-glutamate ligase</fullName>
        <ecNumber evidence="7 8">6.3.2.9</ecNumber>
    </recommendedName>
    <alternativeName>
        <fullName evidence="7">D-glutamic acid-adding enzyme</fullName>
    </alternativeName>
    <alternativeName>
        <fullName evidence="7">UDP-N-acetylmuramoyl-L-alanyl-D-glutamate synthetase</fullName>
    </alternativeName>
</protein>
<dbReference type="Pfam" id="PF02875">
    <property type="entry name" value="Mur_ligase_C"/>
    <property type="match status" value="1"/>
</dbReference>
<comment type="function">
    <text evidence="7 8">Cell wall formation. Catalyzes the addition of glutamate to the nucleotide precursor UDP-N-acetylmuramoyl-L-alanine (UMA).</text>
</comment>
<dbReference type="Gene3D" id="3.90.190.20">
    <property type="entry name" value="Mur ligase, C-terminal domain"/>
    <property type="match status" value="1"/>
</dbReference>
<dbReference type="SUPFAM" id="SSF51984">
    <property type="entry name" value="MurCD N-terminal domain"/>
    <property type="match status" value="1"/>
</dbReference>
<feature type="binding site" evidence="7">
    <location>
        <begin position="122"/>
        <end position="128"/>
    </location>
    <ligand>
        <name>ATP</name>
        <dbReference type="ChEBI" id="CHEBI:30616"/>
    </ligand>
</feature>
<sequence length="453" mass="49135">MDTSEHFRGKRITVMGLGLLGRGVGDVRYLAECGAELIVTDLKSREELVESVAQLGSFSNITFVLGEHRLEDFRNRDLILKAAGVPLDSPYIAEAKKNDIPVRMSADLFAEISGVPIIGVTGTRGKSTVAHMIYEILKTGLGLNHSEGMVGRTTPYKGVVLGGNVRGVSTLALLNEVTPEHLAVLELDSWQLQGFGEAKMSPHIAVFTTLYADHLNYYKNNPEQYLADKANIFLYQKPEDTLILGKQCAPIVIDKYGDKIGAKTIVVDELKLPDTWTLKIPGMHNRYNAALALAAARALGIDDAISRKTLESFAGVPGRLELVREVNGVKIYNDTTSTTPEATLAALAALEPSHTVLIMGGTDKGLDMNALLLKLGKVKRVVLLAGTGTSRVLEFIPNTSVFDDLSKAIYEAFASAESGDTILFSPAFTSFGMFTNEYDRGDQFNALVQSLPQ</sequence>
<dbReference type="STRING" id="1798496.A3C94_03085"/>
<name>A0A1F6DRR7_9BACT</name>
<keyword evidence="7 8" id="KW-0132">Cell division</keyword>
<dbReference type="GO" id="GO:0071555">
    <property type="term" value="P:cell wall organization"/>
    <property type="evidence" value="ECO:0007669"/>
    <property type="project" value="UniProtKB-KW"/>
</dbReference>
<keyword evidence="7 8" id="KW-0573">Peptidoglycan synthesis</keyword>
<feature type="domain" description="Mur ligase central" evidence="10">
    <location>
        <begin position="120"/>
        <end position="245"/>
    </location>
</feature>
<keyword evidence="4 7" id="KW-0436">Ligase</keyword>
<evidence type="ECO:0000256" key="6">
    <source>
        <dbReference type="ARBA" id="ARBA00022840"/>
    </source>
</evidence>
<dbReference type="InterPro" id="IPR005762">
    <property type="entry name" value="MurD"/>
</dbReference>
<dbReference type="EC" id="6.3.2.9" evidence="7 8"/>
<feature type="domain" description="Mur ligase C-terminal" evidence="9">
    <location>
        <begin position="318"/>
        <end position="427"/>
    </location>
</feature>
<dbReference type="InterPro" id="IPR036615">
    <property type="entry name" value="Mur_ligase_C_dom_sf"/>
</dbReference>